<dbReference type="InterPro" id="IPR036388">
    <property type="entry name" value="WH-like_DNA-bd_sf"/>
</dbReference>
<dbReference type="EMBL" id="BAABHM010000011">
    <property type="protein sequence ID" value="GAA4703769.1"/>
    <property type="molecule type" value="Genomic_DNA"/>
</dbReference>
<dbReference type="Gene3D" id="6.10.250.690">
    <property type="match status" value="1"/>
</dbReference>
<dbReference type="SMART" id="SM00862">
    <property type="entry name" value="Trans_reg_C"/>
    <property type="match status" value="1"/>
</dbReference>
<comment type="caution">
    <text evidence="6">The sequence shown here is derived from an EMBL/GenBank/DDBJ whole genome shotgun (WGS) entry which is preliminary data.</text>
</comment>
<dbReference type="InterPro" id="IPR039420">
    <property type="entry name" value="WalR-like"/>
</dbReference>
<dbReference type="Gene3D" id="1.10.10.10">
    <property type="entry name" value="Winged helix-like DNA-binding domain superfamily/Winged helix DNA-binding domain"/>
    <property type="match status" value="1"/>
</dbReference>
<dbReference type="InterPro" id="IPR011006">
    <property type="entry name" value="CheY-like_superfamily"/>
</dbReference>
<feature type="domain" description="Response regulatory" evidence="4">
    <location>
        <begin position="37"/>
        <end position="156"/>
    </location>
</feature>
<evidence type="ECO:0000313" key="6">
    <source>
        <dbReference type="EMBL" id="GAA4703769.1"/>
    </source>
</evidence>
<reference evidence="7" key="1">
    <citation type="journal article" date="2019" name="Int. J. Syst. Evol. Microbiol.">
        <title>The Global Catalogue of Microorganisms (GCM) 10K type strain sequencing project: providing services to taxonomists for standard genome sequencing and annotation.</title>
        <authorList>
            <consortium name="The Broad Institute Genomics Platform"/>
            <consortium name="The Broad Institute Genome Sequencing Center for Infectious Disease"/>
            <person name="Wu L."/>
            <person name="Ma J."/>
        </authorList>
    </citation>
    <scope>NUCLEOTIDE SEQUENCE [LARGE SCALE GENOMIC DNA]</scope>
    <source>
        <strain evidence="7">JCM 17975</strain>
    </source>
</reference>
<dbReference type="InterPro" id="IPR001867">
    <property type="entry name" value="OmpR/PhoB-type_DNA-bd"/>
</dbReference>
<name>A0ABP8XD44_9MICO</name>
<evidence type="ECO:0000259" key="4">
    <source>
        <dbReference type="PROSITE" id="PS50110"/>
    </source>
</evidence>
<evidence type="ECO:0000256" key="3">
    <source>
        <dbReference type="PROSITE-ProRule" id="PRU01091"/>
    </source>
</evidence>
<dbReference type="PROSITE" id="PS50110">
    <property type="entry name" value="RESPONSE_REGULATORY"/>
    <property type="match status" value="1"/>
</dbReference>
<dbReference type="PROSITE" id="PS51755">
    <property type="entry name" value="OMPR_PHOB"/>
    <property type="match status" value="1"/>
</dbReference>
<gene>
    <name evidence="6" type="ORF">GCM10023198_26540</name>
</gene>
<keyword evidence="7" id="KW-1185">Reference proteome</keyword>
<dbReference type="SMART" id="SM00448">
    <property type="entry name" value="REC"/>
    <property type="match status" value="1"/>
</dbReference>
<dbReference type="CDD" id="cd00383">
    <property type="entry name" value="trans_reg_C"/>
    <property type="match status" value="1"/>
</dbReference>
<feature type="DNA-binding region" description="OmpR/PhoB-type" evidence="3">
    <location>
        <begin position="164"/>
        <end position="261"/>
    </location>
</feature>
<evidence type="ECO:0000256" key="1">
    <source>
        <dbReference type="ARBA" id="ARBA00023125"/>
    </source>
</evidence>
<dbReference type="Gene3D" id="3.40.50.2300">
    <property type="match status" value="1"/>
</dbReference>
<dbReference type="PANTHER" id="PTHR48111:SF28">
    <property type="entry name" value="TRANSCRIPTIONAL REGULATORY PROTEIN TCRX-RELATED"/>
    <property type="match status" value="1"/>
</dbReference>
<dbReference type="Proteomes" id="UP001500843">
    <property type="component" value="Unassembled WGS sequence"/>
</dbReference>
<feature type="domain" description="OmpR/PhoB-type" evidence="5">
    <location>
        <begin position="164"/>
        <end position="261"/>
    </location>
</feature>
<dbReference type="InterPro" id="IPR001789">
    <property type="entry name" value="Sig_transdc_resp-reg_receiver"/>
</dbReference>
<dbReference type="Pfam" id="PF00072">
    <property type="entry name" value="Response_reg"/>
    <property type="match status" value="1"/>
</dbReference>
<evidence type="ECO:0000313" key="7">
    <source>
        <dbReference type="Proteomes" id="UP001500843"/>
    </source>
</evidence>
<protein>
    <submittedName>
        <fullName evidence="6">Response regulator transcription factor</fullName>
    </submittedName>
</protein>
<evidence type="ECO:0000259" key="5">
    <source>
        <dbReference type="PROSITE" id="PS51755"/>
    </source>
</evidence>
<accession>A0ABP8XD44</accession>
<organism evidence="6 7">
    <name type="scientific">Promicromonospora umidemergens</name>
    <dbReference type="NCBI Taxonomy" id="629679"/>
    <lineage>
        <taxon>Bacteria</taxon>
        <taxon>Bacillati</taxon>
        <taxon>Actinomycetota</taxon>
        <taxon>Actinomycetes</taxon>
        <taxon>Micrococcales</taxon>
        <taxon>Promicromonosporaceae</taxon>
        <taxon>Promicromonospora</taxon>
    </lineage>
</organism>
<evidence type="ECO:0000256" key="2">
    <source>
        <dbReference type="PROSITE-ProRule" id="PRU00169"/>
    </source>
</evidence>
<dbReference type="Pfam" id="PF00486">
    <property type="entry name" value="Trans_reg_C"/>
    <property type="match status" value="1"/>
</dbReference>
<keyword evidence="2" id="KW-0597">Phosphoprotein</keyword>
<sequence>MPRAAEGDSSAGHARDLRTLIDVERTGGAKPPAGAQRLLVVDDEDTVRELLSATLRFAGFEVSSAATAGAAVAAAVAEPPDLVLLDVMLPDMDGFEVVRRLREQRLGGRGRPVPVLFLTARGRQADKVTGLSLGADDYVTKPFDLEELIARIRAILRRTSEHPADVLTVGTLALDAEGHQVTRSGRPVRVSPTEFRLLRYLMENAGHVVSKAQILDRVWSYDFGGDASIVDTYISYLRRKVDNEEPKLLHTVHGVGYVMREPRQ</sequence>
<proteinExistence type="predicted"/>
<feature type="modified residue" description="4-aspartylphosphate" evidence="2">
    <location>
        <position position="86"/>
    </location>
</feature>
<dbReference type="PANTHER" id="PTHR48111">
    <property type="entry name" value="REGULATOR OF RPOS"/>
    <property type="match status" value="1"/>
</dbReference>
<keyword evidence="1 3" id="KW-0238">DNA-binding</keyword>
<dbReference type="SUPFAM" id="SSF52172">
    <property type="entry name" value="CheY-like"/>
    <property type="match status" value="1"/>
</dbReference>